<name>A0A4R6S130_LABRH</name>
<keyword evidence="8" id="KW-0436">Ligase</keyword>
<organism evidence="8 9">
    <name type="scientific">Labedaea rhizosphaerae</name>
    <dbReference type="NCBI Taxonomy" id="598644"/>
    <lineage>
        <taxon>Bacteria</taxon>
        <taxon>Bacillati</taxon>
        <taxon>Actinomycetota</taxon>
        <taxon>Actinomycetes</taxon>
        <taxon>Pseudonocardiales</taxon>
        <taxon>Pseudonocardiaceae</taxon>
        <taxon>Labedaea</taxon>
    </lineage>
</organism>
<keyword evidence="2" id="KW-1003">Cell membrane</keyword>
<feature type="transmembrane region" description="Helical" evidence="6">
    <location>
        <begin position="37"/>
        <end position="55"/>
    </location>
</feature>
<dbReference type="GO" id="GO:0004812">
    <property type="term" value="F:aminoacyl-tRNA ligase activity"/>
    <property type="evidence" value="ECO:0007669"/>
    <property type="project" value="UniProtKB-KW"/>
</dbReference>
<dbReference type="AlphaFoldDB" id="A0A4R6S130"/>
<keyword evidence="4 6" id="KW-1133">Transmembrane helix</keyword>
<evidence type="ECO:0000256" key="6">
    <source>
        <dbReference type="SAM" id="Phobius"/>
    </source>
</evidence>
<accession>A0A4R6S130</accession>
<reference evidence="8 9" key="1">
    <citation type="submission" date="2019-03" db="EMBL/GenBank/DDBJ databases">
        <title>Genomic Encyclopedia of Type Strains, Phase IV (KMG-IV): sequencing the most valuable type-strain genomes for metagenomic binning, comparative biology and taxonomic classification.</title>
        <authorList>
            <person name="Goeker M."/>
        </authorList>
    </citation>
    <scope>NUCLEOTIDE SEQUENCE [LARGE SCALE GENOMIC DNA]</scope>
    <source>
        <strain evidence="8 9">DSM 45361</strain>
    </source>
</reference>
<evidence type="ECO:0000313" key="9">
    <source>
        <dbReference type="Proteomes" id="UP000295444"/>
    </source>
</evidence>
<dbReference type="GO" id="GO:0005886">
    <property type="term" value="C:plasma membrane"/>
    <property type="evidence" value="ECO:0007669"/>
    <property type="project" value="UniProtKB-SubCell"/>
</dbReference>
<feature type="domain" description="Phosphatidylglycerol lysyltransferase C-terminal" evidence="7">
    <location>
        <begin position="256"/>
        <end position="547"/>
    </location>
</feature>
<dbReference type="SUPFAM" id="SSF55729">
    <property type="entry name" value="Acyl-CoA N-acyltransferases (Nat)"/>
    <property type="match status" value="1"/>
</dbReference>
<keyword evidence="3 6" id="KW-0812">Transmembrane</keyword>
<gene>
    <name evidence="8" type="ORF">EV186_107168</name>
</gene>
<dbReference type="GO" id="GO:0055091">
    <property type="term" value="P:phospholipid homeostasis"/>
    <property type="evidence" value="ECO:0007669"/>
    <property type="project" value="TreeGrafter"/>
</dbReference>
<feature type="transmembrane region" description="Helical" evidence="6">
    <location>
        <begin position="101"/>
        <end position="118"/>
    </location>
</feature>
<feature type="transmembrane region" description="Helical" evidence="6">
    <location>
        <begin position="160"/>
        <end position="179"/>
    </location>
</feature>
<dbReference type="Proteomes" id="UP000295444">
    <property type="component" value="Unassembled WGS sequence"/>
</dbReference>
<keyword evidence="5 6" id="KW-0472">Membrane</keyword>
<dbReference type="OrthoDB" id="9801152at2"/>
<evidence type="ECO:0000256" key="1">
    <source>
        <dbReference type="ARBA" id="ARBA00004651"/>
    </source>
</evidence>
<evidence type="ECO:0000256" key="5">
    <source>
        <dbReference type="ARBA" id="ARBA00023136"/>
    </source>
</evidence>
<keyword evidence="9" id="KW-1185">Reference proteome</keyword>
<dbReference type="GO" id="GO:0016755">
    <property type="term" value="F:aminoacyltransferase activity"/>
    <property type="evidence" value="ECO:0007669"/>
    <property type="project" value="TreeGrafter"/>
</dbReference>
<dbReference type="EMBL" id="SNXZ01000007">
    <property type="protein sequence ID" value="TDP92933.1"/>
    <property type="molecule type" value="Genomic_DNA"/>
</dbReference>
<feature type="transmembrane region" description="Helical" evidence="6">
    <location>
        <begin position="210"/>
        <end position="236"/>
    </location>
</feature>
<dbReference type="Pfam" id="PF09924">
    <property type="entry name" value="LPG_synthase_C"/>
    <property type="match status" value="1"/>
</dbReference>
<dbReference type="InterPro" id="IPR024320">
    <property type="entry name" value="LPG_synthase_C"/>
</dbReference>
<dbReference type="InterPro" id="IPR016181">
    <property type="entry name" value="Acyl_CoA_acyltransferase"/>
</dbReference>
<dbReference type="PANTHER" id="PTHR34697:SF2">
    <property type="entry name" value="PHOSPHATIDYLGLYCEROL LYSYLTRANSFERASE"/>
    <property type="match status" value="1"/>
</dbReference>
<comment type="subcellular location">
    <subcellularLocation>
        <location evidence="1">Cell membrane</location>
        <topology evidence="1">Multi-pass membrane protein</topology>
    </subcellularLocation>
</comment>
<proteinExistence type="predicted"/>
<comment type="caution">
    <text evidence="8">The sequence shown here is derived from an EMBL/GenBank/DDBJ whole genome shotgun (WGS) entry which is preliminary data.</text>
</comment>
<feature type="transmembrane region" description="Helical" evidence="6">
    <location>
        <begin position="124"/>
        <end position="140"/>
    </location>
</feature>
<dbReference type="InterPro" id="IPR051211">
    <property type="entry name" value="PG_lysyltransferase"/>
</dbReference>
<keyword evidence="8" id="KW-0030">Aminoacyl-tRNA synthetase</keyword>
<evidence type="ECO:0000256" key="4">
    <source>
        <dbReference type="ARBA" id="ARBA00022989"/>
    </source>
</evidence>
<feature type="transmembrane region" description="Helical" evidence="6">
    <location>
        <begin position="75"/>
        <end position="94"/>
    </location>
</feature>
<evidence type="ECO:0000256" key="3">
    <source>
        <dbReference type="ARBA" id="ARBA00022692"/>
    </source>
</evidence>
<evidence type="ECO:0000259" key="7">
    <source>
        <dbReference type="Pfam" id="PF09924"/>
    </source>
</evidence>
<protein>
    <submittedName>
        <fullName evidence="8">Lysyl-tRNA synthetase class 2</fullName>
    </submittedName>
</protein>
<evidence type="ECO:0000256" key="2">
    <source>
        <dbReference type="ARBA" id="ARBA00022475"/>
    </source>
</evidence>
<sequence length="578" mass="62796">MDHVRQGVDDLDAQLRAARPRALVPAAAGTTHSRARWLGAAVAATGVLTLVSTLGRPWPAGLDLAELLFTVTGRQVAHGTAVLAGAALVVVGRGVAQRRRLALYMTVALLLIATGAHLVRGLDLPAAAVTAVLAALLLRWRRLFVVPLRPARVLDLVPRVAVLLALDVVYGLAGLYTHLRVINAATFAEVSARLVGLPGPLTLHGPFAHWFPASLTGLGTLTFLVFLLALLAPVAFGGPAGDDRAVARRMVAAAAADTLDPFVLRRDKHLVFSPDLRAVLGYRYVRGVGLASGDPVGDVDAFPDAVREFVDRCDRHGWRPAIVGARQDRAQLFHALGLRTLYIGDEAVIDVPAFTLAGRPMRNARQAVSRSRNAGLTTEVLRERDVPEDLRQDLLRVLSQAREGQREFGFSMALGDLFSGDHPDSVVIVCRDREGKPVGFQRYLRCRDATALTVDIMRRLPDAPNGASERMIVDMLEWAYGEGISQLSLNFAAFRAILDPAAERNPAQAVTAWLIHRMDGRFGIQLDTLRVFNSKFRPRWVPRVLVYRTVSDLPAVGLAALAAEGFLPLDRNRQQDDD</sequence>
<dbReference type="PANTHER" id="PTHR34697">
    <property type="entry name" value="PHOSPHATIDYLGLYCEROL LYSYLTRANSFERASE"/>
    <property type="match status" value="1"/>
</dbReference>
<evidence type="ECO:0000313" key="8">
    <source>
        <dbReference type="EMBL" id="TDP92933.1"/>
    </source>
</evidence>